<dbReference type="eggNOG" id="COG2201">
    <property type="taxonomic scope" value="Bacteria"/>
</dbReference>
<dbReference type="Proteomes" id="UP000018731">
    <property type="component" value="Unassembled WGS sequence"/>
</dbReference>
<keyword evidence="4" id="KW-0145">Chemotaxis</keyword>
<organism evidence="6 7">
    <name type="scientific">Helicobacter macacae MIT 99-5501</name>
    <dbReference type="NCBI Taxonomy" id="1357400"/>
    <lineage>
        <taxon>Bacteria</taxon>
        <taxon>Pseudomonadati</taxon>
        <taxon>Campylobacterota</taxon>
        <taxon>Epsilonproteobacteria</taxon>
        <taxon>Campylobacterales</taxon>
        <taxon>Helicobacteraceae</taxon>
        <taxon>Helicobacter</taxon>
    </lineage>
</organism>
<accession>V8CA61</accession>
<dbReference type="PROSITE" id="PS50122">
    <property type="entry name" value="CHEB"/>
    <property type="match status" value="1"/>
</dbReference>
<dbReference type="GO" id="GO:0006935">
    <property type="term" value="P:chemotaxis"/>
    <property type="evidence" value="ECO:0007669"/>
    <property type="project" value="UniProtKB-UniRule"/>
</dbReference>
<proteinExistence type="predicted"/>
<feature type="active site" evidence="4">
    <location>
        <position position="162"/>
    </location>
</feature>
<dbReference type="PATRIC" id="fig|1357400.3.peg.896"/>
<evidence type="ECO:0000256" key="4">
    <source>
        <dbReference type="PROSITE-ProRule" id="PRU00050"/>
    </source>
</evidence>
<dbReference type="GO" id="GO:0005737">
    <property type="term" value="C:cytoplasm"/>
    <property type="evidence" value="ECO:0007669"/>
    <property type="project" value="InterPro"/>
</dbReference>
<dbReference type="PANTHER" id="PTHR42872:SF6">
    <property type="entry name" value="PROTEIN-GLUTAMATE METHYLESTERASE_PROTEIN-GLUTAMINE GLUTAMINASE"/>
    <property type="match status" value="1"/>
</dbReference>
<evidence type="ECO:0000313" key="7">
    <source>
        <dbReference type="Proteomes" id="UP000018731"/>
    </source>
</evidence>
<dbReference type="Pfam" id="PF01339">
    <property type="entry name" value="CheB_methylest"/>
    <property type="match status" value="1"/>
</dbReference>
<gene>
    <name evidence="6" type="ORF">HMPREF2086_00651</name>
</gene>
<feature type="domain" description="CheB-type methylesterase" evidence="5">
    <location>
        <begin position="26"/>
        <end position="220"/>
    </location>
</feature>
<dbReference type="OrthoDB" id="9793421at2"/>
<comment type="caution">
    <text evidence="6">The sequence shown here is derived from an EMBL/GenBank/DDBJ whole genome shotgun (WGS) entry which is preliminary data.</text>
</comment>
<keyword evidence="7" id="KW-1185">Reference proteome</keyword>
<dbReference type="InterPro" id="IPR035909">
    <property type="entry name" value="CheB_C"/>
</dbReference>
<dbReference type="PANTHER" id="PTHR42872">
    <property type="entry name" value="PROTEIN-GLUTAMATE METHYLESTERASE/PROTEIN-GLUTAMINE GLUTAMINASE"/>
    <property type="match status" value="1"/>
</dbReference>
<dbReference type="HOGENOM" id="CLU_000445_51_2_7"/>
<evidence type="ECO:0000313" key="6">
    <source>
        <dbReference type="EMBL" id="ETD23905.1"/>
    </source>
</evidence>
<feature type="active site" evidence="4">
    <location>
        <position position="66"/>
    </location>
</feature>
<name>V8CA61_9HELI</name>
<dbReference type="AlphaFoldDB" id="V8CA61"/>
<dbReference type="InterPro" id="IPR000673">
    <property type="entry name" value="Sig_transdc_resp-reg_Me-estase"/>
</dbReference>
<protein>
    <recommendedName>
        <fullName evidence="2">protein-glutamate methylesterase</fullName>
        <ecNumber evidence="2">3.1.1.61</ecNumber>
    </recommendedName>
</protein>
<evidence type="ECO:0000256" key="1">
    <source>
        <dbReference type="ARBA" id="ARBA00022801"/>
    </source>
</evidence>
<keyword evidence="1 4" id="KW-0378">Hydrolase</keyword>
<dbReference type="EC" id="3.1.1.61" evidence="2"/>
<evidence type="ECO:0000256" key="2">
    <source>
        <dbReference type="ARBA" id="ARBA00039140"/>
    </source>
</evidence>
<dbReference type="Gene3D" id="3.40.50.180">
    <property type="entry name" value="Methylesterase CheB, C-terminal domain"/>
    <property type="match status" value="1"/>
</dbReference>
<evidence type="ECO:0000256" key="3">
    <source>
        <dbReference type="ARBA" id="ARBA00048267"/>
    </source>
</evidence>
<dbReference type="GO" id="GO:0008984">
    <property type="term" value="F:protein-glutamate methylesterase activity"/>
    <property type="evidence" value="ECO:0007669"/>
    <property type="project" value="UniProtKB-EC"/>
</dbReference>
<dbReference type="SUPFAM" id="SSF52738">
    <property type="entry name" value="Methylesterase CheB, C-terminal domain"/>
    <property type="match status" value="1"/>
</dbReference>
<reference evidence="6 7" key="1">
    <citation type="journal article" date="2014" name="Genome Announc.">
        <title>Draft genome sequences of six enterohepatic helicobacter species isolated from humans and one from rhesus macaques.</title>
        <authorList>
            <person name="Shen Z."/>
            <person name="Sheh A."/>
            <person name="Young S.K."/>
            <person name="Abouelliel A."/>
            <person name="Ward D.V."/>
            <person name="Earl A.M."/>
            <person name="Fox J.G."/>
        </authorList>
    </citation>
    <scope>NUCLEOTIDE SEQUENCE [LARGE SCALE GENOMIC DNA]</scope>
    <source>
        <strain evidence="6 7">MIT 99-5501</strain>
    </source>
</reference>
<evidence type="ECO:0000259" key="5">
    <source>
        <dbReference type="PROSITE" id="PS50122"/>
    </source>
</evidence>
<dbReference type="CDD" id="cd16432">
    <property type="entry name" value="CheB_Rec"/>
    <property type="match status" value="1"/>
</dbReference>
<dbReference type="GO" id="GO:0000156">
    <property type="term" value="F:phosphorelay response regulator activity"/>
    <property type="evidence" value="ECO:0007669"/>
    <property type="project" value="InterPro"/>
</dbReference>
<dbReference type="STRING" id="1357400.HMPREF2086_00651"/>
<comment type="catalytic activity">
    <reaction evidence="3">
        <text>[protein]-L-glutamate 5-O-methyl ester + H2O = L-glutamyl-[protein] + methanol + H(+)</text>
        <dbReference type="Rhea" id="RHEA:23236"/>
        <dbReference type="Rhea" id="RHEA-COMP:10208"/>
        <dbReference type="Rhea" id="RHEA-COMP:10311"/>
        <dbReference type="ChEBI" id="CHEBI:15377"/>
        <dbReference type="ChEBI" id="CHEBI:15378"/>
        <dbReference type="ChEBI" id="CHEBI:17790"/>
        <dbReference type="ChEBI" id="CHEBI:29973"/>
        <dbReference type="ChEBI" id="CHEBI:82795"/>
        <dbReference type="EC" id="3.1.1.61"/>
    </reaction>
</comment>
<feature type="active site" evidence="4">
    <location>
        <position position="38"/>
    </location>
</feature>
<dbReference type="RefSeq" id="WP_023927376.1">
    <property type="nucleotide sequence ID" value="NZ_KI669454.1"/>
</dbReference>
<dbReference type="EMBL" id="AZJI01000004">
    <property type="protein sequence ID" value="ETD23905.1"/>
    <property type="molecule type" value="Genomic_DNA"/>
</dbReference>
<sequence>MIESPKIKNLQEKLHPDAFLKSQPSPIGREKLVVIGSSTGGPQALEVVLSALPAGANLPPILIVQHTQEGFSKSLALRLDTKSKITVSELDKKEILKHDCAYIAKAGMQLKIGCEAGKYYASPCEGPRISRHLPSVDILFRAANNAAGRSALGIILTGMGDDGSIGIKELHKNGAYTIAQDEATCTVFGMPKQAIEAGAVDEVVALQNIAGKIIAYAEDRLPHKKKIEIDDESNEYHI</sequence>